<comment type="caution">
    <text evidence="1">The sequence shown here is derived from an EMBL/GenBank/DDBJ whole genome shotgun (WGS) entry which is preliminary data.</text>
</comment>
<sequence>MSEEDKTDEEFPHCAKCPAPVCYSPAFMQGPPDCPTRTRTDVIQKAMARYRDPELAEFARVASVVEGTAYTRVPWAPSIPSPVTTRLEEII</sequence>
<proteinExistence type="predicted"/>
<gene>
    <name evidence="1" type="ORF">S01H1_14916</name>
</gene>
<organism evidence="1">
    <name type="scientific">marine sediment metagenome</name>
    <dbReference type="NCBI Taxonomy" id="412755"/>
    <lineage>
        <taxon>unclassified sequences</taxon>
        <taxon>metagenomes</taxon>
        <taxon>ecological metagenomes</taxon>
    </lineage>
</organism>
<evidence type="ECO:0000313" key="1">
    <source>
        <dbReference type="EMBL" id="GAF69208.1"/>
    </source>
</evidence>
<protein>
    <submittedName>
        <fullName evidence="1">Uncharacterized protein</fullName>
    </submittedName>
</protein>
<dbReference type="EMBL" id="BARS01007776">
    <property type="protein sequence ID" value="GAF69208.1"/>
    <property type="molecule type" value="Genomic_DNA"/>
</dbReference>
<dbReference type="AlphaFoldDB" id="X0RK91"/>
<accession>X0RK91</accession>
<feature type="non-terminal residue" evidence="1">
    <location>
        <position position="91"/>
    </location>
</feature>
<name>X0RK91_9ZZZZ</name>
<reference evidence="1" key="1">
    <citation type="journal article" date="2014" name="Front. Microbiol.">
        <title>High frequency of phylogenetically diverse reductive dehalogenase-homologous genes in deep subseafloor sedimentary metagenomes.</title>
        <authorList>
            <person name="Kawai M."/>
            <person name="Futagami T."/>
            <person name="Toyoda A."/>
            <person name="Takaki Y."/>
            <person name="Nishi S."/>
            <person name="Hori S."/>
            <person name="Arai W."/>
            <person name="Tsubouchi T."/>
            <person name="Morono Y."/>
            <person name="Uchiyama I."/>
            <person name="Ito T."/>
            <person name="Fujiyama A."/>
            <person name="Inagaki F."/>
            <person name="Takami H."/>
        </authorList>
    </citation>
    <scope>NUCLEOTIDE SEQUENCE</scope>
    <source>
        <strain evidence="1">Expedition CK06-06</strain>
    </source>
</reference>